<proteinExistence type="predicted"/>
<dbReference type="AlphaFoldDB" id="A0A1H9F5G7"/>
<evidence type="ECO:0000313" key="1">
    <source>
        <dbReference type="EMBL" id="SEQ33125.1"/>
    </source>
</evidence>
<dbReference type="Proteomes" id="UP000183658">
    <property type="component" value="Unassembled WGS sequence"/>
</dbReference>
<dbReference type="EMBL" id="FOFZ01000002">
    <property type="protein sequence ID" value="SEQ33125.1"/>
    <property type="molecule type" value="Genomic_DNA"/>
</dbReference>
<reference evidence="2" key="1">
    <citation type="submission" date="2016-10" db="EMBL/GenBank/DDBJ databases">
        <authorList>
            <person name="Varghese N."/>
            <person name="Submissions S."/>
        </authorList>
    </citation>
    <scope>NUCLEOTIDE SEQUENCE [LARGE SCALE GENOMIC DNA]</scope>
    <source>
        <strain evidence="2">DSM 15719</strain>
    </source>
</reference>
<gene>
    <name evidence="1" type="ORF">SAMN05444355_10284</name>
</gene>
<evidence type="ECO:0000313" key="2">
    <source>
        <dbReference type="Proteomes" id="UP000183658"/>
    </source>
</evidence>
<protein>
    <submittedName>
        <fullName evidence="1">Uncharacterized protein</fullName>
    </submittedName>
</protein>
<sequence>MFLCGRKNQWHSLKIISKKNPSRLTNGRDFLLNPGWAAVNLNLKLELKTKN</sequence>
<name>A0A1H9F5G7_FLAFI</name>
<organism evidence="1 2">
    <name type="scientific">Flavobacterium frigoris</name>
    <dbReference type="NCBI Taxonomy" id="229204"/>
    <lineage>
        <taxon>Bacteria</taxon>
        <taxon>Pseudomonadati</taxon>
        <taxon>Bacteroidota</taxon>
        <taxon>Flavobacteriia</taxon>
        <taxon>Flavobacteriales</taxon>
        <taxon>Flavobacteriaceae</taxon>
        <taxon>Flavobacterium</taxon>
    </lineage>
</organism>
<keyword evidence="2" id="KW-1185">Reference proteome</keyword>
<accession>A0A1H9F5G7</accession>